<dbReference type="Proteomes" id="UP000617734">
    <property type="component" value="Unassembled WGS sequence"/>
</dbReference>
<dbReference type="AlphaFoldDB" id="A0A919GCN1"/>
<dbReference type="InterPro" id="IPR001387">
    <property type="entry name" value="Cro/C1-type_HTH"/>
</dbReference>
<feature type="compositionally biased region" description="Pro residues" evidence="1">
    <location>
        <begin position="105"/>
        <end position="123"/>
    </location>
</feature>
<dbReference type="SUPFAM" id="SSF47413">
    <property type="entry name" value="lambda repressor-like DNA-binding domains"/>
    <property type="match status" value="1"/>
</dbReference>
<feature type="compositionally biased region" description="Low complexity" evidence="1">
    <location>
        <begin position="210"/>
        <end position="243"/>
    </location>
</feature>
<feature type="domain" description="HTH cro/C1-type" evidence="2">
    <location>
        <begin position="30"/>
        <end position="63"/>
    </location>
</feature>
<dbReference type="RefSeq" id="WP_190214456.1">
    <property type="nucleotide sequence ID" value="NZ_BNBO01000053.1"/>
</dbReference>
<reference evidence="3" key="2">
    <citation type="submission" date="2020-09" db="EMBL/GenBank/DDBJ databases">
        <authorList>
            <person name="Sun Q."/>
            <person name="Ohkuma M."/>
        </authorList>
    </citation>
    <scope>NUCLEOTIDE SEQUENCE</scope>
    <source>
        <strain evidence="3">JCM 4646</strain>
    </source>
</reference>
<comment type="caution">
    <text evidence="3">The sequence shown here is derived from an EMBL/GenBank/DDBJ whole genome shotgun (WGS) entry which is preliminary data.</text>
</comment>
<evidence type="ECO:0000256" key="1">
    <source>
        <dbReference type="SAM" id="MobiDB-lite"/>
    </source>
</evidence>
<dbReference type="Gene3D" id="1.10.260.40">
    <property type="entry name" value="lambda repressor-like DNA-binding domains"/>
    <property type="match status" value="1"/>
</dbReference>
<gene>
    <name evidence="3" type="ORF">GCM10018781_64550</name>
</gene>
<feature type="compositionally biased region" description="Low complexity" evidence="1">
    <location>
        <begin position="124"/>
        <end position="145"/>
    </location>
</feature>
<protein>
    <recommendedName>
        <fullName evidence="2">HTH cro/C1-type domain-containing protein</fullName>
    </recommendedName>
</protein>
<feature type="region of interest" description="Disordered" evidence="1">
    <location>
        <begin position="202"/>
        <end position="259"/>
    </location>
</feature>
<dbReference type="NCBIfam" id="NF047542">
    <property type="entry name" value="telomere_Tap"/>
    <property type="match status" value="1"/>
</dbReference>
<sequence>MSDDLFSAIDALLERPRPADDLPVPAERERLRKAAQYTQEDLAKALRTRRETIVRWEAGTTDPRPPKREVYIAFLATLALQHGTVEPTEWLRRAQAAGLVRPIAQTPPPPAESAPAPAQPPAPASGGPAQVPAAPAAAVVPQASARQQDRHQVVELDRTAAGDLVSEQPAPCVRCGRPTPYRSAGRPVHMGGWCTPAPASEPTAAIPGTAQPAEQAPVAAPRQAAPAAAPARRAASSRPLASSRTRKAPARTASAVEGPSDWEAAAVARFPSGPLAVLDVAPNGKSLVAYLADGTVAPTAPAGRTLAAVVEWALEQRFGSPRLHRYGKDGDALVVLTDAALAELGLPPLGRDEKTEFVPRLGQLPKTHRAVKAVERAGWLLTQRGLGPWARIYRTPEGGKRQCVQLCIPAWGALASGGWTIPDDLTASDLARLLGTYATRVLIPRGSTAVSGLELVTALRPPTRAVRTETGWTSGRVEGSRPKDAFDPAPPEVPDVHPLAQDREEGGELVTEAWDWHRELTDAEKDAPFAVGLDVNMAFLAAAGRLVLPLSEPVHELNPAFDKKIPGSWLVDLTGARTDPLLPSPFTADGTAPTGPAWYTTAKVAYAVELGAAVQPTEGWLRHESGPYLDPWHKHLRQAYVDTMAALGVPLTLADSDPVAFLDAMAAIKTGDPAEVAVLTAIKQTAKGTIGKMRERPRGHGYRPGQRWPALERPTWDPLMRALVIDTATVNFHRKLRKMAAQTGLHCFAVLSDCAVFAAPGPGALDILTRPDHTLTTALRLGVSPGMVKFEGSRPMAEIVELIADGANPARHIKAGGVVSVDE</sequence>
<dbReference type="InterPro" id="IPR010982">
    <property type="entry name" value="Lambda_DNA-bd_dom_sf"/>
</dbReference>
<feature type="region of interest" description="Disordered" evidence="1">
    <location>
        <begin position="469"/>
        <end position="492"/>
    </location>
</feature>
<evidence type="ECO:0000259" key="2">
    <source>
        <dbReference type="PROSITE" id="PS50943"/>
    </source>
</evidence>
<organism evidence="3 4">
    <name type="scientific">Kitasatospora indigofera</name>
    <dbReference type="NCBI Taxonomy" id="67307"/>
    <lineage>
        <taxon>Bacteria</taxon>
        <taxon>Bacillati</taxon>
        <taxon>Actinomycetota</taxon>
        <taxon>Actinomycetes</taxon>
        <taxon>Kitasatosporales</taxon>
        <taxon>Streptomycetaceae</taxon>
        <taxon>Kitasatospora</taxon>
    </lineage>
</organism>
<accession>A0A919GCN1</accession>
<name>A0A919GCN1_9ACTN</name>
<proteinExistence type="predicted"/>
<dbReference type="GeneID" id="95356745"/>
<evidence type="ECO:0000313" key="4">
    <source>
        <dbReference type="Proteomes" id="UP000617734"/>
    </source>
</evidence>
<reference evidence="3" key="1">
    <citation type="journal article" date="2014" name="Int. J. Syst. Evol. Microbiol.">
        <title>Complete genome sequence of Corynebacterium casei LMG S-19264T (=DSM 44701T), isolated from a smear-ripened cheese.</title>
        <authorList>
            <consortium name="US DOE Joint Genome Institute (JGI-PGF)"/>
            <person name="Walter F."/>
            <person name="Albersmeier A."/>
            <person name="Kalinowski J."/>
            <person name="Ruckert C."/>
        </authorList>
    </citation>
    <scope>NUCLEOTIDE SEQUENCE</scope>
    <source>
        <strain evidence="3">JCM 4646</strain>
    </source>
</reference>
<dbReference type="PROSITE" id="PS50943">
    <property type="entry name" value="HTH_CROC1"/>
    <property type="match status" value="1"/>
</dbReference>
<keyword evidence="4" id="KW-1185">Reference proteome</keyword>
<dbReference type="GO" id="GO:0003677">
    <property type="term" value="F:DNA binding"/>
    <property type="evidence" value="ECO:0007669"/>
    <property type="project" value="InterPro"/>
</dbReference>
<dbReference type="Pfam" id="PF01381">
    <property type="entry name" value="HTH_3"/>
    <property type="match status" value="1"/>
</dbReference>
<dbReference type="CDD" id="cd00093">
    <property type="entry name" value="HTH_XRE"/>
    <property type="match status" value="1"/>
</dbReference>
<feature type="region of interest" description="Disordered" evidence="1">
    <location>
        <begin position="103"/>
        <end position="151"/>
    </location>
</feature>
<evidence type="ECO:0000313" key="3">
    <source>
        <dbReference type="EMBL" id="GHH81586.1"/>
    </source>
</evidence>
<dbReference type="EMBL" id="BNBO01000053">
    <property type="protein sequence ID" value="GHH81586.1"/>
    <property type="molecule type" value="Genomic_DNA"/>
</dbReference>